<sequence>MPQPDRPSTTATTATTLTAADSPAEAPGADQLLHDVIVSTPPRARHANGIATGTLAGFDTDGTALVDIAPFDLRSVRARSVAPLDPGQVGQPVALGFEAGDPERPIVLGLMLAPAPAQAPRPAVDATIDGERVTLTAEHEIELRCGDAAIILSADGRIQIRGTYITSHADATQRIRGGSVNIN</sequence>
<evidence type="ECO:0000256" key="1">
    <source>
        <dbReference type="SAM" id="MobiDB-lite"/>
    </source>
</evidence>
<gene>
    <name evidence="3" type="ORF">EWM63_25370</name>
</gene>
<protein>
    <recommendedName>
        <fullName evidence="2">DUF6484 domain-containing protein</fullName>
    </recommendedName>
</protein>
<dbReference type="KEGG" id="plue:EWM63_25370"/>
<dbReference type="AlphaFoldDB" id="A0A4P6L3C3"/>
<organism evidence="3 4">
    <name type="scientific">Pseudoduganella lutea</name>
    <dbReference type="NCBI Taxonomy" id="321985"/>
    <lineage>
        <taxon>Bacteria</taxon>
        <taxon>Pseudomonadati</taxon>
        <taxon>Pseudomonadota</taxon>
        <taxon>Betaproteobacteria</taxon>
        <taxon>Burkholderiales</taxon>
        <taxon>Oxalobacteraceae</taxon>
        <taxon>Telluria group</taxon>
        <taxon>Pseudoduganella</taxon>
    </lineage>
</organism>
<dbReference type="RefSeq" id="WP_130189013.1">
    <property type="nucleotide sequence ID" value="NZ_CP035913.1"/>
</dbReference>
<evidence type="ECO:0000313" key="4">
    <source>
        <dbReference type="Proteomes" id="UP000290637"/>
    </source>
</evidence>
<reference evidence="3 4" key="1">
    <citation type="submission" date="2019-02" db="EMBL/GenBank/DDBJ databases">
        <title>Draft Genome Sequences of Six Type Strains of the Genus Massilia.</title>
        <authorList>
            <person name="Miess H."/>
            <person name="Frediansyhah A."/>
            <person name="Gross H."/>
        </authorList>
    </citation>
    <scope>NUCLEOTIDE SEQUENCE [LARGE SCALE GENOMIC DNA]</scope>
    <source>
        <strain evidence="3 4">DSM 17473</strain>
    </source>
</reference>
<dbReference type="InterPro" id="IPR045506">
    <property type="entry name" value="DUF6484"/>
</dbReference>
<feature type="region of interest" description="Disordered" evidence="1">
    <location>
        <begin position="1"/>
        <end position="26"/>
    </location>
</feature>
<accession>A0A4P6L3C3</accession>
<feature type="compositionally biased region" description="Low complexity" evidence="1">
    <location>
        <begin position="9"/>
        <end position="20"/>
    </location>
</feature>
<dbReference type="EMBL" id="CP035913">
    <property type="protein sequence ID" value="QBE65904.1"/>
    <property type="molecule type" value="Genomic_DNA"/>
</dbReference>
<proteinExistence type="predicted"/>
<evidence type="ECO:0000259" key="2">
    <source>
        <dbReference type="Pfam" id="PF20093"/>
    </source>
</evidence>
<keyword evidence="4" id="KW-1185">Reference proteome</keyword>
<dbReference type="Proteomes" id="UP000290637">
    <property type="component" value="Chromosome"/>
</dbReference>
<feature type="domain" description="DUF6484" evidence="2">
    <location>
        <begin position="52"/>
        <end position="111"/>
    </location>
</feature>
<name>A0A4P6L3C3_9BURK</name>
<dbReference type="Pfam" id="PF20093">
    <property type="entry name" value="DUF6484"/>
    <property type="match status" value="1"/>
</dbReference>
<evidence type="ECO:0000313" key="3">
    <source>
        <dbReference type="EMBL" id="QBE65904.1"/>
    </source>
</evidence>
<dbReference type="OrthoDB" id="3078443at2"/>